<evidence type="ECO:0000256" key="2">
    <source>
        <dbReference type="ARBA" id="ARBA00023276"/>
    </source>
</evidence>
<gene>
    <name evidence="5" type="ORF">GPA26_10940</name>
</gene>
<sequence length="325" mass="33511">MNGSMKSWCAGSLGALLCVMLSGCGASANTANIVEGGSKGAKRSDAFQAAADNGKTTVVVGATGVVLTSSDRGNSWARRQLDPLSSFVGVSACADGSFAALDFFHRIWVADAAGDNWQARTIEEPTNPLAITCDAGNRLWVVGSGSTIASSSDQGASWNTTVVGDDAMLASVQFLNEQEGFITGEFGAVYRTGDGGSTWEALPKIGEDFYPYAAVFADRDRGWVSGLAGVVMQTTDGGNSWSKRINEAGAPIYGLALDNGTPLGVGVNGLVFRASGDQWKLAGARKSTYLRAALPFGDGRILVAGGVGGVEVMTLDDDPKVAATN</sequence>
<proteinExistence type="predicted"/>
<dbReference type="SUPFAM" id="SSF110296">
    <property type="entry name" value="Oligoxyloglucan reducing end-specific cellobiohydrolase"/>
    <property type="match status" value="1"/>
</dbReference>
<protein>
    <recommendedName>
        <fullName evidence="4">Photosynthesis system II assembly factor Ycf48/Hcf136-like domain-containing protein</fullName>
    </recommendedName>
</protein>
<dbReference type="InterPro" id="IPR028203">
    <property type="entry name" value="PSII_CF48-like_dom"/>
</dbReference>
<dbReference type="InterPro" id="IPR015943">
    <property type="entry name" value="WD40/YVTN_repeat-like_dom_sf"/>
</dbReference>
<dbReference type="EMBL" id="WTVR01000018">
    <property type="protein sequence ID" value="NMF88988.1"/>
    <property type="molecule type" value="Genomic_DNA"/>
</dbReference>
<keyword evidence="1" id="KW-0602">Photosynthesis</keyword>
<feature type="domain" description="Photosynthesis system II assembly factor Ycf48/Hcf136-like" evidence="4">
    <location>
        <begin position="157"/>
        <end position="244"/>
    </location>
</feature>
<evidence type="ECO:0000313" key="5">
    <source>
        <dbReference type="EMBL" id="NMF88988.1"/>
    </source>
</evidence>
<dbReference type="PANTHER" id="PTHR47199">
    <property type="entry name" value="PHOTOSYSTEM II STABILITY/ASSEMBLY FACTOR HCF136, CHLOROPLASTIC"/>
    <property type="match status" value="1"/>
</dbReference>
<dbReference type="PROSITE" id="PS51257">
    <property type="entry name" value="PROKAR_LIPOPROTEIN"/>
    <property type="match status" value="1"/>
</dbReference>
<dbReference type="Gene3D" id="2.130.10.10">
    <property type="entry name" value="YVTN repeat-like/Quinoprotein amine dehydrogenase"/>
    <property type="match status" value="1"/>
</dbReference>
<comment type="caution">
    <text evidence="5">The sequence shown here is derived from an EMBL/GenBank/DDBJ whole genome shotgun (WGS) entry which is preliminary data.</text>
</comment>
<keyword evidence="2" id="KW-0604">Photosystem II</keyword>
<feature type="signal peptide" evidence="3">
    <location>
        <begin position="1"/>
        <end position="28"/>
    </location>
</feature>
<name>A0ABX1MLZ9_9RHOO</name>
<feature type="chain" id="PRO_5045775238" description="Photosynthesis system II assembly factor Ycf48/Hcf136-like domain-containing protein" evidence="3">
    <location>
        <begin position="29"/>
        <end position="325"/>
    </location>
</feature>
<evidence type="ECO:0000259" key="4">
    <source>
        <dbReference type="Pfam" id="PF14870"/>
    </source>
</evidence>
<dbReference type="Pfam" id="PF14870">
    <property type="entry name" value="PSII_BNR"/>
    <property type="match status" value="1"/>
</dbReference>
<keyword evidence="3" id="KW-0732">Signal</keyword>
<dbReference type="Proteomes" id="UP000652074">
    <property type="component" value="Unassembled WGS sequence"/>
</dbReference>
<dbReference type="RefSeq" id="WP_169206364.1">
    <property type="nucleotide sequence ID" value="NZ_CP059560.1"/>
</dbReference>
<accession>A0ABX1MLZ9</accession>
<dbReference type="PANTHER" id="PTHR47199:SF2">
    <property type="entry name" value="PHOTOSYSTEM II STABILITY_ASSEMBLY FACTOR HCF136, CHLOROPLASTIC"/>
    <property type="match status" value="1"/>
</dbReference>
<organism evidence="5 6">
    <name type="scientific">Aromatoleum petrolei</name>
    <dbReference type="NCBI Taxonomy" id="76116"/>
    <lineage>
        <taxon>Bacteria</taxon>
        <taxon>Pseudomonadati</taxon>
        <taxon>Pseudomonadota</taxon>
        <taxon>Betaproteobacteria</taxon>
        <taxon>Rhodocyclales</taxon>
        <taxon>Rhodocyclaceae</taxon>
        <taxon>Aromatoleum</taxon>
    </lineage>
</organism>
<reference evidence="5 6" key="1">
    <citation type="submission" date="2019-12" db="EMBL/GenBank/DDBJ databases">
        <title>Comparative genomics gives insights into the taxonomy of the Azoarcus-Aromatoleum group and reveals separate origins of nif in the plant-associated Azoarcus and non-plant-associated Aromatoleum sub-groups.</title>
        <authorList>
            <person name="Lafos M."/>
            <person name="Maluk M."/>
            <person name="Batista M."/>
            <person name="Junghare M."/>
            <person name="Carmona M."/>
            <person name="Faoro H."/>
            <person name="Cruz L.M."/>
            <person name="Battistoni F."/>
            <person name="De Souza E."/>
            <person name="Pedrosa F."/>
            <person name="Chen W.-M."/>
            <person name="Poole P.S."/>
            <person name="Dixon R.A."/>
            <person name="James E.K."/>
        </authorList>
    </citation>
    <scope>NUCLEOTIDE SEQUENCE [LARGE SCALE GENOMIC DNA]</scope>
    <source>
        <strain evidence="5 6">ToN1</strain>
    </source>
</reference>
<evidence type="ECO:0000256" key="1">
    <source>
        <dbReference type="ARBA" id="ARBA00022531"/>
    </source>
</evidence>
<evidence type="ECO:0000256" key="3">
    <source>
        <dbReference type="SAM" id="SignalP"/>
    </source>
</evidence>
<keyword evidence="6" id="KW-1185">Reference proteome</keyword>
<evidence type="ECO:0000313" key="6">
    <source>
        <dbReference type="Proteomes" id="UP000652074"/>
    </source>
</evidence>